<dbReference type="AlphaFoldDB" id="A0A7C9ES88"/>
<evidence type="ECO:0000256" key="6">
    <source>
        <dbReference type="ARBA" id="ARBA00022963"/>
    </source>
</evidence>
<dbReference type="PANTHER" id="PTHR45650:SF79">
    <property type="entry name" value="GDSL ESTERASE_LIPASE 7"/>
    <property type="match status" value="1"/>
</dbReference>
<dbReference type="GO" id="GO:0016042">
    <property type="term" value="P:lipid catabolic process"/>
    <property type="evidence" value="ECO:0007669"/>
    <property type="project" value="UniProtKB-KW"/>
</dbReference>
<comment type="subcellular location">
    <subcellularLocation>
        <location evidence="1">Secreted</location>
    </subcellularLocation>
</comment>
<evidence type="ECO:0000313" key="8">
    <source>
        <dbReference type="EMBL" id="MBA4666844.1"/>
    </source>
</evidence>
<evidence type="ECO:0000256" key="3">
    <source>
        <dbReference type="ARBA" id="ARBA00022525"/>
    </source>
</evidence>
<dbReference type="GO" id="GO:0016787">
    <property type="term" value="F:hydrolase activity"/>
    <property type="evidence" value="ECO:0007669"/>
    <property type="project" value="UniProtKB-KW"/>
</dbReference>
<keyword evidence="3" id="KW-0964">Secreted</keyword>
<proteinExistence type="inferred from homology"/>
<reference evidence="8" key="1">
    <citation type="journal article" date="2013" name="J. Plant Res.">
        <title>Effect of fungi and light on seed germination of three Opuntia species from semiarid lands of central Mexico.</title>
        <authorList>
            <person name="Delgado-Sanchez P."/>
            <person name="Jimenez-Bremont J.F."/>
            <person name="Guerrero-Gonzalez Mde L."/>
            <person name="Flores J."/>
        </authorList>
    </citation>
    <scope>NUCLEOTIDE SEQUENCE</scope>
    <source>
        <tissue evidence="8">Cladode</tissue>
    </source>
</reference>
<keyword evidence="5" id="KW-0378">Hydrolase</keyword>
<keyword evidence="6" id="KW-0442">Lipid degradation</keyword>
<dbReference type="PANTHER" id="PTHR45650">
    <property type="entry name" value="GDSL-LIKE LIPASE/ACYLHYDROLASE-RELATED"/>
    <property type="match status" value="1"/>
</dbReference>
<evidence type="ECO:0000256" key="2">
    <source>
        <dbReference type="ARBA" id="ARBA00008668"/>
    </source>
</evidence>
<evidence type="ECO:0000256" key="7">
    <source>
        <dbReference type="ARBA" id="ARBA00023098"/>
    </source>
</evidence>
<protein>
    <recommendedName>
        <fullName evidence="9">Triacylglycerol lipase</fullName>
    </recommendedName>
</protein>
<organism evidence="8">
    <name type="scientific">Opuntia streptacantha</name>
    <name type="common">Prickly pear cactus</name>
    <name type="synonym">Opuntia cardona</name>
    <dbReference type="NCBI Taxonomy" id="393608"/>
    <lineage>
        <taxon>Eukaryota</taxon>
        <taxon>Viridiplantae</taxon>
        <taxon>Streptophyta</taxon>
        <taxon>Embryophyta</taxon>
        <taxon>Tracheophyta</taxon>
        <taxon>Spermatophyta</taxon>
        <taxon>Magnoliopsida</taxon>
        <taxon>eudicotyledons</taxon>
        <taxon>Gunneridae</taxon>
        <taxon>Pentapetalae</taxon>
        <taxon>Caryophyllales</taxon>
        <taxon>Cactineae</taxon>
        <taxon>Cactaceae</taxon>
        <taxon>Opuntioideae</taxon>
        <taxon>Opuntia</taxon>
    </lineage>
</organism>
<dbReference type="Gene3D" id="3.40.50.1110">
    <property type="entry name" value="SGNH hydrolase"/>
    <property type="match status" value="1"/>
</dbReference>
<evidence type="ECO:0000256" key="5">
    <source>
        <dbReference type="ARBA" id="ARBA00022801"/>
    </source>
</evidence>
<dbReference type="EMBL" id="GISG01233210">
    <property type="protein sequence ID" value="MBA4666844.1"/>
    <property type="molecule type" value="Transcribed_RNA"/>
</dbReference>
<evidence type="ECO:0008006" key="9">
    <source>
        <dbReference type="Google" id="ProtNLM"/>
    </source>
</evidence>
<dbReference type="GO" id="GO:0005576">
    <property type="term" value="C:extracellular region"/>
    <property type="evidence" value="ECO:0007669"/>
    <property type="project" value="UniProtKB-SubCell"/>
</dbReference>
<reference evidence="8" key="2">
    <citation type="submission" date="2020-07" db="EMBL/GenBank/DDBJ databases">
        <authorList>
            <person name="Vera ALvarez R."/>
            <person name="Arias-Moreno D.M."/>
            <person name="Jimenez-Jacinto V."/>
            <person name="Jimenez-Bremont J.F."/>
            <person name="Swaminathan K."/>
            <person name="Moose S.P."/>
            <person name="Guerrero-Gonzalez M.L."/>
            <person name="Marino-Ramirez L."/>
            <person name="Landsman D."/>
            <person name="Rodriguez-Kessler M."/>
            <person name="Delgado-Sanchez P."/>
        </authorList>
    </citation>
    <scope>NUCLEOTIDE SEQUENCE</scope>
    <source>
        <tissue evidence="8">Cladode</tissue>
    </source>
</reference>
<keyword evidence="7" id="KW-0443">Lipid metabolism</keyword>
<keyword evidence="4" id="KW-0732">Signal</keyword>
<evidence type="ECO:0000256" key="1">
    <source>
        <dbReference type="ARBA" id="ARBA00004613"/>
    </source>
</evidence>
<dbReference type="InterPro" id="IPR051238">
    <property type="entry name" value="GDSL_esterase/lipase"/>
</dbReference>
<comment type="similarity">
    <text evidence="2">Belongs to the 'GDSL' lipolytic enzyme family.</text>
</comment>
<dbReference type="InterPro" id="IPR036514">
    <property type="entry name" value="SGNH_hydro_sf"/>
</dbReference>
<accession>A0A7C9ES88</accession>
<sequence>MFTKSSLTEPKLQIHIIRRPIKAAVVELAPCLPLQQPCASRNQFVFWDSYHPTQAANAIIAYRSYSQYATDCIPISIHPLAQLDSARSHCSFSTKKPFPLSLSLSCGLFLCVPVF</sequence>
<name>A0A7C9ES88_OPUST</name>
<evidence type="ECO:0000256" key="4">
    <source>
        <dbReference type="ARBA" id="ARBA00022729"/>
    </source>
</evidence>